<dbReference type="PANTHER" id="PTHR23028">
    <property type="entry name" value="ACETYLTRANSFERASE"/>
    <property type="match status" value="1"/>
</dbReference>
<organism evidence="3 4">
    <name type="scientific">Bradyrhizobium canariense</name>
    <dbReference type="NCBI Taxonomy" id="255045"/>
    <lineage>
        <taxon>Bacteria</taxon>
        <taxon>Pseudomonadati</taxon>
        <taxon>Pseudomonadota</taxon>
        <taxon>Alphaproteobacteria</taxon>
        <taxon>Hyphomicrobiales</taxon>
        <taxon>Nitrobacteraceae</taxon>
        <taxon>Bradyrhizobium</taxon>
    </lineage>
</organism>
<feature type="transmembrane region" description="Helical" evidence="1">
    <location>
        <begin position="20"/>
        <end position="38"/>
    </location>
</feature>
<evidence type="ECO:0000313" key="4">
    <source>
        <dbReference type="Proteomes" id="UP000193553"/>
    </source>
</evidence>
<evidence type="ECO:0000259" key="2">
    <source>
        <dbReference type="Pfam" id="PF01757"/>
    </source>
</evidence>
<keyword evidence="1" id="KW-1133">Transmembrane helix</keyword>
<proteinExistence type="predicted"/>
<feature type="transmembrane region" description="Helical" evidence="1">
    <location>
        <begin position="58"/>
        <end position="74"/>
    </location>
</feature>
<protein>
    <recommendedName>
        <fullName evidence="2">Acyltransferase 3 domain-containing protein</fullName>
    </recommendedName>
</protein>
<dbReference type="Pfam" id="PF01757">
    <property type="entry name" value="Acyl_transf_3"/>
    <property type="match status" value="1"/>
</dbReference>
<dbReference type="InterPro" id="IPR002656">
    <property type="entry name" value="Acyl_transf_3_dom"/>
</dbReference>
<feature type="transmembrane region" description="Helical" evidence="1">
    <location>
        <begin position="86"/>
        <end position="109"/>
    </location>
</feature>
<dbReference type="OrthoDB" id="9796461at2"/>
<dbReference type="GO" id="GO:0016020">
    <property type="term" value="C:membrane"/>
    <property type="evidence" value="ECO:0007669"/>
    <property type="project" value="TreeGrafter"/>
</dbReference>
<feature type="transmembrane region" description="Helical" evidence="1">
    <location>
        <begin position="254"/>
        <end position="272"/>
    </location>
</feature>
<comment type="caution">
    <text evidence="3">The sequence shown here is derived from an EMBL/GenBank/DDBJ whole genome shotgun (WGS) entry which is preliminary data.</text>
</comment>
<name>A0A1X3GU72_9BRAD</name>
<dbReference type="InterPro" id="IPR050879">
    <property type="entry name" value="Acyltransferase_3"/>
</dbReference>
<dbReference type="EMBL" id="NAFI01000109">
    <property type="protein sequence ID" value="OSJ19285.1"/>
    <property type="molecule type" value="Genomic_DNA"/>
</dbReference>
<dbReference type="RefSeq" id="WP_085357204.1">
    <property type="nucleotide sequence ID" value="NZ_NAFD01000115.1"/>
</dbReference>
<dbReference type="Proteomes" id="UP000193553">
    <property type="component" value="Unassembled WGS sequence"/>
</dbReference>
<keyword evidence="1" id="KW-0472">Membrane</keyword>
<feature type="transmembrane region" description="Helical" evidence="1">
    <location>
        <begin position="218"/>
        <end position="234"/>
    </location>
</feature>
<feature type="transmembrane region" description="Helical" evidence="1">
    <location>
        <begin position="188"/>
        <end position="211"/>
    </location>
</feature>
<feature type="transmembrane region" description="Helical" evidence="1">
    <location>
        <begin position="135"/>
        <end position="155"/>
    </location>
</feature>
<sequence length="372" mass="41612">MVRDFMKSSSGLYFSRLDHIRALAAYLVFVWHFTHLTSQFPVPFSTVPPFPFALVEEGHVGVGLFMTLSGYLFAKLVNGQAINYPAFLWSRAVRLVPLLAGCLAAWYILGKLHVGSPIYFSQIWRGVMLPTLPNGAWSITIEFHFYLLFPYLLALSNRFGPCALLIGICLSLCLRALLWVKYGEVQLVAYWTIVGAIDQFLMGMFFATAGLGVKARRILAFTCGLLFLVFWQIFDAKGGFFNLDGAYPSPSALWIIIPSAQAVAFGSFVAWYDNSGISVPPKVDLCLRKVGEWSYSIYLLHFFLREVSIPLIEDRAGQDANFWWALPAASVLFAAFAPLAGLSFEFFEKPLLRLRKAYIVRSKTGSAAPHTH</sequence>
<gene>
    <name evidence="3" type="ORF">BSZ18_00675</name>
</gene>
<feature type="transmembrane region" description="Helical" evidence="1">
    <location>
        <begin position="162"/>
        <end position="182"/>
    </location>
</feature>
<reference evidence="3 4" key="1">
    <citation type="submission" date="2017-03" db="EMBL/GenBank/DDBJ databases">
        <title>Whole genome sequences of fourteen strains of Bradyrhizobium canariense and one strain of Bradyrhizobium japonicum isolated from Lupinus (Papilionoideae: Genisteae) species in Algeria.</title>
        <authorList>
            <person name="Crovadore J."/>
            <person name="Chekireb D."/>
            <person name="Brachmann A."/>
            <person name="Chablais R."/>
            <person name="Cochard B."/>
            <person name="Lefort F."/>
        </authorList>
    </citation>
    <scope>NUCLEOTIDE SEQUENCE [LARGE SCALE GENOMIC DNA]</scope>
    <source>
        <strain evidence="3 4">UBMA195</strain>
    </source>
</reference>
<accession>A0A1X3GU72</accession>
<dbReference type="PANTHER" id="PTHR23028:SF53">
    <property type="entry name" value="ACYL_TRANSF_3 DOMAIN-CONTAINING PROTEIN"/>
    <property type="match status" value="1"/>
</dbReference>
<evidence type="ECO:0000313" key="3">
    <source>
        <dbReference type="EMBL" id="OSJ19285.1"/>
    </source>
</evidence>
<feature type="transmembrane region" description="Helical" evidence="1">
    <location>
        <begin position="324"/>
        <end position="347"/>
    </location>
</feature>
<evidence type="ECO:0000256" key="1">
    <source>
        <dbReference type="SAM" id="Phobius"/>
    </source>
</evidence>
<keyword evidence="1" id="KW-0812">Transmembrane</keyword>
<feature type="domain" description="Acyltransferase 3" evidence="2">
    <location>
        <begin position="16"/>
        <end position="337"/>
    </location>
</feature>
<dbReference type="GO" id="GO:0016747">
    <property type="term" value="F:acyltransferase activity, transferring groups other than amino-acyl groups"/>
    <property type="evidence" value="ECO:0007669"/>
    <property type="project" value="InterPro"/>
</dbReference>
<dbReference type="AlphaFoldDB" id="A0A1X3GU72"/>
<dbReference type="GO" id="GO:0000271">
    <property type="term" value="P:polysaccharide biosynthetic process"/>
    <property type="evidence" value="ECO:0007669"/>
    <property type="project" value="TreeGrafter"/>
</dbReference>